<keyword evidence="1" id="KW-0812">Transmembrane</keyword>
<protein>
    <submittedName>
        <fullName evidence="2">Uncharacterized protein</fullName>
    </submittedName>
</protein>
<sequence length="45" mass="4526">MANEDEAEIKRALGIAGAAIALGAVFVGARIMGEGKDGPEGRLEA</sequence>
<keyword evidence="1" id="KW-0472">Membrane</keyword>
<dbReference type="Proteomes" id="UP001422759">
    <property type="component" value="Unassembled WGS sequence"/>
</dbReference>
<reference evidence="3" key="1">
    <citation type="journal article" date="2019" name="Int. J. Syst. Evol. Microbiol.">
        <title>The Global Catalogue of Microorganisms (GCM) 10K type strain sequencing project: providing services to taxonomists for standard genome sequencing and annotation.</title>
        <authorList>
            <consortium name="The Broad Institute Genomics Platform"/>
            <consortium name="The Broad Institute Genome Sequencing Center for Infectious Disease"/>
            <person name="Wu L."/>
            <person name="Ma J."/>
        </authorList>
    </citation>
    <scope>NUCLEOTIDE SEQUENCE [LARGE SCALE GENOMIC DNA]</scope>
    <source>
        <strain evidence="3">JCM 14560</strain>
    </source>
</reference>
<gene>
    <name evidence="2" type="ORF">GCM10009760_30100</name>
</gene>
<accession>A0ABP5L8V1</accession>
<keyword evidence="3" id="KW-1185">Reference proteome</keyword>
<evidence type="ECO:0000313" key="2">
    <source>
        <dbReference type="EMBL" id="GAA2143555.1"/>
    </source>
</evidence>
<feature type="transmembrane region" description="Helical" evidence="1">
    <location>
        <begin position="12"/>
        <end position="33"/>
    </location>
</feature>
<dbReference type="RefSeq" id="WP_344464996.1">
    <property type="nucleotide sequence ID" value="NZ_BAAANT010000014.1"/>
</dbReference>
<evidence type="ECO:0000313" key="3">
    <source>
        <dbReference type="Proteomes" id="UP001422759"/>
    </source>
</evidence>
<comment type="caution">
    <text evidence="2">The sequence shown here is derived from an EMBL/GenBank/DDBJ whole genome shotgun (WGS) entry which is preliminary data.</text>
</comment>
<evidence type="ECO:0000256" key="1">
    <source>
        <dbReference type="SAM" id="Phobius"/>
    </source>
</evidence>
<keyword evidence="1" id="KW-1133">Transmembrane helix</keyword>
<dbReference type="EMBL" id="BAAANT010000014">
    <property type="protein sequence ID" value="GAA2143555.1"/>
    <property type="molecule type" value="Genomic_DNA"/>
</dbReference>
<name>A0ABP5L8V1_9ACTN</name>
<organism evidence="2 3">
    <name type="scientific">Kitasatospora kazusensis</name>
    <dbReference type="NCBI Taxonomy" id="407974"/>
    <lineage>
        <taxon>Bacteria</taxon>
        <taxon>Bacillati</taxon>
        <taxon>Actinomycetota</taxon>
        <taxon>Actinomycetes</taxon>
        <taxon>Kitasatosporales</taxon>
        <taxon>Streptomycetaceae</taxon>
        <taxon>Kitasatospora</taxon>
    </lineage>
</organism>
<proteinExistence type="predicted"/>